<accession>A0A1I3NHT2</accession>
<proteinExistence type="predicted"/>
<feature type="signal peptide" evidence="1">
    <location>
        <begin position="1"/>
        <end position="20"/>
    </location>
</feature>
<name>A0A1I3NHT2_9BACT</name>
<keyword evidence="3" id="KW-1185">Reference proteome</keyword>
<gene>
    <name evidence="2" type="ORF">SAMN04488082_101288</name>
</gene>
<keyword evidence="1" id="KW-0732">Signal</keyword>
<evidence type="ECO:0008006" key="4">
    <source>
        <dbReference type="Google" id="ProtNLM"/>
    </source>
</evidence>
<evidence type="ECO:0000256" key="1">
    <source>
        <dbReference type="SAM" id="SignalP"/>
    </source>
</evidence>
<evidence type="ECO:0000313" key="3">
    <source>
        <dbReference type="Proteomes" id="UP000198635"/>
    </source>
</evidence>
<organism evidence="2 3">
    <name type="scientific">Desulfomicrobium apsheronum</name>
    <dbReference type="NCBI Taxonomy" id="52560"/>
    <lineage>
        <taxon>Bacteria</taxon>
        <taxon>Pseudomonadati</taxon>
        <taxon>Thermodesulfobacteriota</taxon>
        <taxon>Desulfovibrionia</taxon>
        <taxon>Desulfovibrionales</taxon>
        <taxon>Desulfomicrobiaceae</taxon>
        <taxon>Desulfomicrobium</taxon>
    </lineage>
</organism>
<dbReference type="InterPro" id="IPR021268">
    <property type="entry name" value="DUF2845"/>
</dbReference>
<dbReference type="EMBL" id="FORX01000001">
    <property type="protein sequence ID" value="SFJ08747.1"/>
    <property type="molecule type" value="Genomic_DNA"/>
</dbReference>
<dbReference type="RefSeq" id="WP_092372355.1">
    <property type="nucleotide sequence ID" value="NZ_FORX01000001.1"/>
</dbReference>
<dbReference type="Proteomes" id="UP000198635">
    <property type="component" value="Unassembled WGS sequence"/>
</dbReference>
<feature type="chain" id="PRO_5011441563" description="DUF2845 domain-containing protein" evidence="1">
    <location>
        <begin position="21"/>
        <end position="98"/>
    </location>
</feature>
<protein>
    <recommendedName>
        <fullName evidence="4">DUF2845 domain-containing protein</fullName>
    </recommendedName>
</protein>
<evidence type="ECO:0000313" key="2">
    <source>
        <dbReference type="EMBL" id="SFJ08747.1"/>
    </source>
</evidence>
<dbReference type="OrthoDB" id="5471867at2"/>
<dbReference type="AlphaFoldDB" id="A0A1I3NHT2"/>
<dbReference type="STRING" id="52560.SAMN04488082_101288"/>
<reference evidence="3" key="1">
    <citation type="submission" date="2016-10" db="EMBL/GenBank/DDBJ databases">
        <authorList>
            <person name="Varghese N."/>
            <person name="Submissions S."/>
        </authorList>
    </citation>
    <scope>NUCLEOTIDE SEQUENCE [LARGE SCALE GENOMIC DNA]</scope>
    <source>
        <strain evidence="3">DSM 5918</strain>
    </source>
</reference>
<sequence>MRKLFFLLTLLLFLTNPVQAADLRCQGDLMTPGTIITKVRQKCGVPLWEDRIGEVKSTTRSGGERLLYITQLTYEASGGYYVLTFEGGELKQSEFFQK</sequence>
<dbReference type="Pfam" id="PF11006">
    <property type="entry name" value="DUF2845"/>
    <property type="match status" value="1"/>
</dbReference>